<dbReference type="GO" id="GO:0030246">
    <property type="term" value="F:carbohydrate binding"/>
    <property type="evidence" value="ECO:0007669"/>
    <property type="project" value="InterPro"/>
</dbReference>
<evidence type="ECO:0000259" key="4">
    <source>
        <dbReference type="Pfam" id="PF01055"/>
    </source>
</evidence>
<protein>
    <submittedName>
        <fullName evidence="8">DUF5110 domain-containing protein</fullName>
    </submittedName>
</protein>
<dbReference type="Gene3D" id="3.20.20.80">
    <property type="entry name" value="Glycosidases"/>
    <property type="match status" value="1"/>
</dbReference>
<evidence type="ECO:0000259" key="6">
    <source>
        <dbReference type="Pfam" id="PF17137"/>
    </source>
</evidence>
<dbReference type="InterPro" id="IPR000322">
    <property type="entry name" value="Glyco_hydro_31_TIM"/>
</dbReference>
<feature type="chain" id="PRO_5021338714" evidence="3">
    <location>
        <begin position="20"/>
        <end position="787"/>
    </location>
</feature>
<dbReference type="InterPro" id="IPR033403">
    <property type="entry name" value="DUF5110"/>
</dbReference>
<dbReference type="SUPFAM" id="SSF51011">
    <property type="entry name" value="Glycosyl hydrolase domain"/>
    <property type="match status" value="1"/>
</dbReference>
<keyword evidence="3" id="KW-0732">Signal</keyword>
<dbReference type="InterPro" id="IPR013780">
    <property type="entry name" value="Glyco_hydro_b"/>
</dbReference>
<keyword evidence="2" id="KW-0378">Hydrolase</keyword>
<dbReference type="SUPFAM" id="SSF51445">
    <property type="entry name" value="(Trans)glycosidases"/>
    <property type="match status" value="1"/>
</dbReference>
<sequence>MKKALITLFILTLCSQLTAQNYQRTSQGIKANINSTSIEIQFFNSKIIRILKYPQGEIPNKKSLSVIKEPESTNFQIQEYNNVITLTSSEVIVTLNLKTGDVLFNGTDTRPFIAEKNSSSIFTPKNYESGKSYEVQQTFLLDKQEAIYGLGQHQQGHMNQRGQEVELRQRNTEIAIPIIHSVKGYAIFWDNYSPTVYKDSAEGLSFTSASGKCIDYYFMYGQNADGVIAQIRELTGQAPMFPLWTYGFWQSRERYTSQDELLDVVKKYRSLNIPLDGIVQDWQYWSTDNKQWNAVEFGNPTFPNPQKMIDDVHKMNAHIAISVWPSFGPNTNIHKELKNKKLLFNFDTFPQDNGVKVYDAFNPEGRRVYWDFMNKNIFSIGMDGWWLDATEPEYNVSEKSFNETTYLGSYRDIANAYPLASIGGVYDNQRKTTSEKRVYILTRSAFAGQQRYGANSWSGDIDSRWHVLRNQISAGLNFSLCGIPYWNTDIGGFWAGRVYPKGVEDRAFHELYVRWMQFATFTPMMRSHGTNTPREIYLFGKKGDWAYDAQEKYINLRYSLLPYMYSIGHDITANAGSMMRALSMDFAKDKKVHNIDNQFMFGKSILVAPVTDSMYVDRINGNVIENFNVVKSRKVYLPEGADWYDFWTGEKLNGGQEVSKAAPIDIIPLYIKAGTILPWGPKVQYAEERKWDNLKLFVYPGKDAESVLYEDENNNYNYEKGIYSTITMKWNDKSKTLTIGKRRGEFPGMLKTRSFNITVIEEGKSINITSQPDKEILYQGEEMNIKL</sequence>
<proteinExistence type="inferred from homology"/>
<dbReference type="GO" id="GO:0004553">
    <property type="term" value="F:hydrolase activity, hydrolyzing O-glycosyl compounds"/>
    <property type="evidence" value="ECO:0007669"/>
    <property type="project" value="InterPro"/>
</dbReference>
<feature type="domain" description="Glycoside hydrolase family 31 N-terminal" evidence="5">
    <location>
        <begin position="38"/>
        <end position="195"/>
    </location>
</feature>
<feature type="domain" description="Glycoside hydrolase family 31 TIM barrel" evidence="4">
    <location>
        <begin position="239"/>
        <end position="566"/>
    </location>
</feature>
<gene>
    <name evidence="8" type="ORF">E4T88_00050</name>
</gene>
<evidence type="ECO:0000256" key="3">
    <source>
        <dbReference type="SAM" id="SignalP"/>
    </source>
</evidence>
<feature type="domain" description="DUF5110" evidence="6">
    <location>
        <begin position="693"/>
        <end position="760"/>
    </location>
</feature>
<organism evidence="8 9">
    <name type="scientific">Dysgonomonas mossii</name>
    <dbReference type="NCBI Taxonomy" id="163665"/>
    <lineage>
        <taxon>Bacteria</taxon>
        <taxon>Pseudomonadati</taxon>
        <taxon>Bacteroidota</taxon>
        <taxon>Bacteroidia</taxon>
        <taxon>Bacteroidales</taxon>
        <taxon>Dysgonomonadaceae</taxon>
        <taxon>Dysgonomonas</taxon>
    </lineage>
</organism>
<dbReference type="PANTHER" id="PTHR43863:SF2">
    <property type="entry name" value="MALTASE-GLUCOAMYLASE"/>
    <property type="match status" value="1"/>
</dbReference>
<dbReference type="GO" id="GO:0005975">
    <property type="term" value="P:carbohydrate metabolic process"/>
    <property type="evidence" value="ECO:0007669"/>
    <property type="project" value="InterPro"/>
</dbReference>
<evidence type="ECO:0000259" key="7">
    <source>
        <dbReference type="Pfam" id="PF21365"/>
    </source>
</evidence>
<evidence type="ECO:0000256" key="2">
    <source>
        <dbReference type="RuleBase" id="RU361185"/>
    </source>
</evidence>
<dbReference type="Pfam" id="PF21365">
    <property type="entry name" value="Glyco_hydro_31_3rd"/>
    <property type="match status" value="1"/>
</dbReference>
<dbReference type="Pfam" id="PF01055">
    <property type="entry name" value="Glyco_hydro_31_2nd"/>
    <property type="match status" value="1"/>
</dbReference>
<keyword evidence="2" id="KW-0326">Glycosidase</keyword>
<dbReference type="OrthoDB" id="176168at2"/>
<dbReference type="Proteomes" id="UP000298285">
    <property type="component" value="Unassembled WGS sequence"/>
</dbReference>
<dbReference type="InterPro" id="IPR017853">
    <property type="entry name" value="GH"/>
</dbReference>
<dbReference type="PANTHER" id="PTHR43863">
    <property type="entry name" value="HYDROLASE, PUTATIVE (AFU_ORTHOLOGUE AFUA_1G03140)-RELATED"/>
    <property type="match status" value="1"/>
</dbReference>
<dbReference type="AlphaFoldDB" id="A0A4Y9IRY8"/>
<reference evidence="8 9" key="1">
    <citation type="submission" date="2019-03" db="EMBL/GenBank/DDBJ databases">
        <title>Diversity of the mouse oral microbiome.</title>
        <authorList>
            <person name="Joseph S."/>
            <person name="Aduse-Opoku J."/>
            <person name="Curtis M."/>
            <person name="Wade W."/>
            <person name="Hashim A."/>
        </authorList>
    </citation>
    <scope>NUCLEOTIDE SEQUENCE [LARGE SCALE GENOMIC DNA]</scope>
    <source>
        <strain evidence="8 9">P11</strain>
    </source>
</reference>
<dbReference type="Gene3D" id="2.60.40.1180">
    <property type="entry name" value="Golgi alpha-mannosidase II"/>
    <property type="match status" value="2"/>
</dbReference>
<evidence type="ECO:0000259" key="5">
    <source>
        <dbReference type="Pfam" id="PF13802"/>
    </source>
</evidence>
<dbReference type="InterPro" id="IPR025887">
    <property type="entry name" value="Glyco_hydro_31_N_dom"/>
</dbReference>
<dbReference type="Gene3D" id="2.60.40.1760">
    <property type="entry name" value="glycosyl hydrolase (family 31)"/>
    <property type="match status" value="1"/>
</dbReference>
<dbReference type="EMBL" id="SPPK01000001">
    <property type="protein sequence ID" value="TFU90405.1"/>
    <property type="molecule type" value="Genomic_DNA"/>
</dbReference>
<feature type="domain" description="Glycosyl hydrolase family 31 C-terminal" evidence="7">
    <location>
        <begin position="577"/>
        <end position="677"/>
    </location>
</feature>
<dbReference type="CDD" id="cd14752">
    <property type="entry name" value="GH31_N"/>
    <property type="match status" value="1"/>
</dbReference>
<dbReference type="InterPro" id="IPR011013">
    <property type="entry name" value="Gal_mutarotase_sf_dom"/>
</dbReference>
<comment type="similarity">
    <text evidence="1 2">Belongs to the glycosyl hydrolase 31 family.</text>
</comment>
<dbReference type="Pfam" id="PF17137">
    <property type="entry name" value="DUF5110"/>
    <property type="match status" value="1"/>
</dbReference>
<dbReference type="InterPro" id="IPR048395">
    <property type="entry name" value="Glyco_hydro_31_C"/>
</dbReference>
<dbReference type="RefSeq" id="WP_135103405.1">
    <property type="nucleotide sequence ID" value="NZ_JADGKW010000001.1"/>
</dbReference>
<evidence type="ECO:0000313" key="8">
    <source>
        <dbReference type="EMBL" id="TFU90405.1"/>
    </source>
</evidence>
<dbReference type="Pfam" id="PF13802">
    <property type="entry name" value="Gal_mutarotas_2"/>
    <property type="match status" value="1"/>
</dbReference>
<comment type="caution">
    <text evidence="8">The sequence shown here is derived from an EMBL/GenBank/DDBJ whole genome shotgun (WGS) entry which is preliminary data.</text>
</comment>
<dbReference type="SUPFAM" id="SSF74650">
    <property type="entry name" value="Galactose mutarotase-like"/>
    <property type="match status" value="1"/>
</dbReference>
<dbReference type="InterPro" id="IPR051816">
    <property type="entry name" value="Glycosyl_Hydrolase_31"/>
</dbReference>
<name>A0A4Y9IRY8_9BACT</name>
<evidence type="ECO:0000313" key="9">
    <source>
        <dbReference type="Proteomes" id="UP000298285"/>
    </source>
</evidence>
<evidence type="ECO:0000256" key="1">
    <source>
        <dbReference type="ARBA" id="ARBA00007806"/>
    </source>
</evidence>
<dbReference type="CDD" id="cd06591">
    <property type="entry name" value="GH31_xylosidase_XylS"/>
    <property type="match status" value="1"/>
</dbReference>
<accession>A0A4Y9IRY8</accession>
<feature type="signal peptide" evidence="3">
    <location>
        <begin position="1"/>
        <end position="19"/>
    </location>
</feature>